<dbReference type="Pfam" id="PF03466">
    <property type="entry name" value="LysR_substrate"/>
    <property type="match status" value="1"/>
</dbReference>
<comment type="caution">
    <text evidence="7">The sequence shown here is derived from an EMBL/GenBank/DDBJ whole genome shotgun (WGS) entry which is preliminary data.</text>
</comment>
<keyword evidence="2" id="KW-0805">Transcription regulation</keyword>
<dbReference type="Gene3D" id="1.10.10.10">
    <property type="entry name" value="Winged helix-like DNA-binding domain superfamily/Winged helix DNA-binding domain"/>
    <property type="match status" value="1"/>
</dbReference>
<sequence length="275" mass="31436">MDFRLLRFFIAVYEEKNISKAAERCFVSQPSITNGIKQLEEMLSVNLFERHPKGVSPTSDADIFYPESIHLLAEMNRMENMFKKQNIKQSLSISIMPDLPIKLKTLLFEQIYLIYPSIDLHVHNFGKKSDLRLIIREFKHENEIFLPLWEEDYVLCMNANHPLSHIANISLEDLDGQEFIECPPCEAHQQTIGLLSNANKKLKITGSSDNKSEVLSLVASGWGISFLPELLVSNIQNVISKKVKGPRMFRSIGLSYSNESLKNSAVRKIIELISK</sequence>
<dbReference type="EMBL" id="JAVDQD010000005">
    <property type="protein sequence ID" value="MDR6240524.1"/>
    <property type="molecule type" value="Genomic_DNA"/>
</dbReference>
<evidence type="ECO:0000256" key="5">
    <source>
        <dbReference type="ARBA" id="ARBA00023163"/>
    </source>
</evidence>
<dbReference type="Proteomes" id="UP001185092">
    <property type="component" value="Unassembled WGS sequence"/>
</dbReference>
<dbReference type="PANTHER" id="PTHR30346">
    <property type="entry name" value="TRANSCRIPTIONAL DUAL REGULATOR HCAR-RELATED"/>
    <property type="match status" value="1"/>
</dbReference>
<dbReference type="InterPro" id="IPR000847">
    <property type="entry name" value="LysR_HTH_N"/>
</dbReference>
<dbReference type="SUPFAM" id="SSF53850">
    <property type="entry name" value="Periplasmic binding protein-like II"/>
    <property type="match status" value="1"/>
</dbReference>
<protein>
    <submittedName>
        <fullName evidence="7">DNA-binding transcriptional LysR family regulator</fullName>
    </submittedName>
</protein>
<keyword evidence="4" id="KW-0010">Activator</keyword>
<evidence type="ECO:0000256" key="2">
    <source>
        <dbReference type="ARBA" id="ARBA00023015"/>
    </source>
</evidence>
<keyword evidence="3 7" id="KW-0238">DNA-binding</keyword>
<name>A0AAE3XR72_9BACT</name>
<dbReference type="InterPro" id="IPR036388">
    <property type="entry name" value="WH-like_DNA-bd_sf"/>
</dbReference>
<dbReference type="PROSITE" id="PS50931">
    <property type="entry name" value="HTH_LYSR"/>
    <property type="match status" value="1"/>
</dbReference>
<evidence type="ECO:0000256" key="3">
    <source>
        <dbReference type="ARBA" id="ARBA00023125"/>
    </source>
</evidence>
<dbReference type="CDD" id="cd05466">
    <property type="entry name" value="PBP2_LTTR_substrate"/>
    <property type="match status" value="1"/>
</dbReference>
<dbReference type="AlphaFoldDB" id="A0AAE3XR72"/>
<dbReference type="FunFam" id="1.10.10.10:FF:000001">
    <property type="entry name" value="LysR family transcriptional regulator"/>
    <property type="match status" value="1"/>
</dbReference>
<evidence type="ECO:0000259" key="6">
    <source>
        <dbReference type="PROSITE" id="PS50931"/>
    </source>
</evidence>
<dbReference type="GO" id="GO:0003700">
    <property type="term" value="F:DNA-binding transcription factor activity"/>
    <property type="evidence" value="ECO:0007669"/>
    <property type="project" value="InterPro"/>
</dbReference>
<evidence type="ECO:0000313" key="8">
    <source>
        <dbReference type="Proteomes" id="UP001185092"/>
    </source>
</evidence>
<feature type="domain" description="HTH lysR-type" evidence="6">
    <location>
        <begin position="1"/>
        <end position="58"/>
    </location>
</feature>
<dbReference type="SUPFAM" id="SSF46785">
    <property type="entry name" value="Winged helix' DNA-binding domain"/>
    <property type="match status" value="1"/>
</dbReference>
<accession>A0AAE3XR72</accession>
<gene>
    <name evidence="7" type="ORF">HNQ88_003600</name>
</gene>
<keyword evidence="8" id="KW-1185">Reference proteome</keyword>
<keyword evidence="5" id="KW-0804">Transcription</keyword>
<evidence type="ECO:0000256" key="1">
    <source>
        <dbReference type="ARBA" id="ARBA00009437"/>
    </source>
</evidence>
<reference evidence="7" key="1">
    <citation type="submission" date="2023-07" db="EMBL/GenBank/DDBJ databases">
        <title>Genomic Encyclopedia of Type Strains, Phase IV (KMG-IV): sequencing the most valuable type-strain genomes for metagenomic binning, comparative biology and taxonomic classification.</title>
        <authorList>
            <person name="Goeker M."/>
        </authorList>
    </citation>
    <scope>NUCLEOTIDE SEQUENCE</scope>
    <source>
        <strain evidence="7">DSM 26174</strain>
    </source>
</reference>
<dbReference type="RefSeq" id="WP_309940532.1">
    <property type="nucleotide sequence ID" value="NZ_AP025306.1"/>
</dbReference>
<dbReference type="GO" id="GO:0032993">
    <property type="term" value="C:protein-DNA complex"/>
    <property type="evidence" value="ECO:0007669"/>
    <property type="project" value="TreeGrafter"/>
</dbReference>
<evidence type="ECO:0000313" key="7">
    <source>
        <dbReference type="EMBL" id="MDR6240524.1"/>
    </source>
</evidence>
<dbReference type="GO" id="GO:0003677">
    <property type="term" value="F:DNA binding"/>
    <property type="evidence" value="ECO:0007669"/>
    <property type="project" value="UniProtKB-KW"/>
</dbReference>
<dbReference type="InterPro" id="IPR005119">
    <property type="entry name" value="LysR_subst-bd"/>
</dbReference>
<dbReference type="Pfam" id="PF00126">
    <property type="entry name" value="HTH_1"/>
    <property type="match status" value="1"/>
</dbReference>
<proteinExistence type="inferred from homology"/>
<dbReference type="PANTHER" id="PTHR30346:SF26">
    <property type="entry name" value="HYDROGEN PEROXIDE-INDUCIBLE GENES ACTIVATOR"/>
    <property type="match status" value="1"/>
</dbReference>
<dbReference type="PRINTS" id="PR00039">
    <property type="entry name" value="HTHLYSR"/>
</dbReference>
<dbReference type="InterPro" id="IPR036390">
    <property type="entry name" value="WH_DNA-bd_sf"/>
</dbReference>
<comment type="similarity">
    <text evidence="1">Belongs to the LysR transcriptional regulatory family.</text>
</comment>
<organism evidence="7 8">
    <name type="scientific">Aureibacter tunicatorum</name>
    <dbReference type="NCBI Taxonomy" id="866807"/>
    <lineage>
        <taxon>Bacteria</taxon>
        <taxon>Pseudomonadati</taxon>
        <taxon>Bacteroidota</taxon>
        <taxon>Cytophagia</taxon>
        <taxon>Cytophagales</taxon>
        <taxon>Persicobacteraceae</taxon>
        <taxon>Aureibacter</taxon>
    </lineage>
</organism>
<evidence type="ECO:0000256" key="4">
    <source>
        <dbReference type="ARBA" id="ARBA00023159"/>
    </source>
</evidence>
<dbReference type="Gene3D" id="3.40.190.10">
    <property type="entry name" value="Periplasmic binding protein-like II"/>
    <property type="match status" value="2"/>
</dbReference>